<accession>A0A3P8G1Y3</accession>
<reference evidence="1 2" key="1">
    <citation type="submission" date="2018-11" db="EMBL/GenBank/DDBJ databases">
        <authorList>
            <consortium name="Pathogen Informatics"/>
        </authorList>
    </citation>
    <scope>NUCLEOTIDE SEQUENCE [LARGE SCALE GENOMIC DNA]</scope>
</reference>
<evidence type="ECO:0000313" key="3">
    <source>
        <dbReference type="WBParaSite" id="HPBE_0002139401-mRNA-1"/>
    </source>
</evidence>
<sequence>MWTKTIHGNSQFQKPPSLRWTWEFPGGQFYSEVDHIIFCRRYCLTDVSVVPKFYTGSDYRLLAKLRFSRQGDKAAKFKKRNPRTAINWDLYTSLAGLWKDTVMDNVDVECDRFVHHLHDSAKREPRA</sequence>
<gene>
    <name evidence="1" type="ORF">HPBE_LOCUS21393</name>
</gene>
<reference evidence="3" key="2">
    <citation type="submission" date="2019-09" db="UniProtKB">
        <authorList>
            <consortium name="WormBaseParasite"/>
        </authorList>
    </citation>
    <scope>IDENTIFICATION</scope>
</reference>
<dbReference type="EMBL" id="UZAH01032963">
    <property type="protein sequence ID" value="VDP25066.1"/>
    <property type="molecule type" value="Genomic_DNA"/>
</dbReference>
<name>A0A183GG21_HELPZ</name>
<dbReference type="Proteomes" id="UP000050761">
    <property type="component" value="Unassembled WGS sequence"/>
</dbReference>
<dbReference type="AlphaFoldDB" id="A0A183GG21"/>
<evidence type="ECO:0000313" key="1">
    <source>
        <dbReference type="EMBL" id="VDP25066.1"/>
    </source>
</evidence>
<dbReference type="WBParaSite" id="HPBE_0002139401-mRNA-1">
    <property type="protein sequence ID" value="HPBE_0002139401-mRNA-1"/>
    <property type="gene ID" value="HPBE_0002139401"/>
</dbReference>
<evidence type="ECO:0000313" key="2">
    <source>
        <dbReference type="Proteomes" id="UP000050761"/>
    </source>
</evidence>
<keyword evidence="2" id="KW-1185">Reference proteome</keyword>
<dbReference type="OrthoDB" id="6129481at2759"/>
<proteinExistence type="predicted"/>
<organism evidence="2 3">
    <name type="scientific">Heligmosomoides polygyrus</name>
    <name type="common">Parasitic roundworm</name>
    <dbReference type="NCBI Taxonomy" id="6339"/>
    <lineage>
        <taxon>Eukaryota</taxon>
        <taxon>Metazoa</taxon>
        <taxon>Ecdysozoa</taxon>
        <taxon>Nematoda</taxon>
        <taxon>Chromadorea</taxon>
        <taxon>Rhabditida</taxon>
        <taxon>Rhabditina</taxon>
        <taxon>Rhabditomorpha</taxon>
        <taxon>Strongyloidea</taxon>
        <taxon>Heligmosomidae</taxon>
        <taxon>Heligmosomoides</taxon>
    </lineage>
</organism>
<accession>A0A183GG21</accession>
<protein>
    <submittedName>
        <fullName evidence="1 3">Uncharacterized protein</fullName>
    </submittedName>
</protein>